<dbReference type="HOGENOM" id="CLU_3285704_0_0_9"/>
<reference evidence="1 2" key="1">
    <citation type="submission" date="2009-01" db="EMBL/GenBank/DDBJ databases">
        <authorList>
            <person name="Fulton L."/>
            <person name="Clifton S."/>
            <person name="Fulton B."/>
            <person name="Xu J."/>
            <person name="Minx P."/>
            <person name="Pepin K.H."/>
            <person name="Johnson M."/>
            <person name="Bhonagiri V."/>
            <person name="Nash W.E."/>
            <person name="Mardis E.R."/>
            <person name="Wilson R.K."/>
        </authorList>
    </citation>
    <scope>NUCLEOTIDE SEQUENCE [LARGE SCALE GENOMIC DNA]</scope>
    <source>
        <strain evidence="2">DSM 10507 / JCM 14656 / S5a33</strain>
    </source>
</reference>
<proteinExistence type="predicted"/>
<protein>
    <submittedName>
        <fullName evidence="1">Uncharacterized protein</fullName>
    </submittedName>
</protein>
<evidence type="ECO:0000313" key="1">
    <source>
        <dbReference type="EMBL" id="EEG50410.1"/>
    </source>
</evidence>
<dbReference type="AlphaFoldDB" id="C0CIM7"/>
<evidence type="ECO:0000313" key="2">
    <source>
        <dbReference type="Proteomes" id="UP000003100"/>
    </source>
</evidence>
<name>C0CIM7_BLAHS</name>
<dbReference type="Proteomes" id="UP000003100">
    <property type="component" value="Unassembled WGS sequence"/>
</dbReference>
<dbReference type="PATRIC" id="fig|476272.21.peg.3695"/>
<gene>
    <name evidence="1" type="ORF">RUMHYD_00691</name>
</gene>
<organism evidence="1 2">
    <name type="scientific">Blautia hydrogenotrophica (strain DSM 10507 / JCM 14656 / S5a33)</name>
    <name type="common">Ruminococcus hydrogenotrophicus</name>
    <dbReference type="NCBI Taxonomy" id="476272"/>
    <lineage>
        <taxon>Bacteria</taxon>
        <taxon>Bacillati</taxon>
        <taxon>Bacillota</taxon>
        <taxon>Clostridia</taxon>
        <taxon>Lachnospirales</taxon>
        <taxon>Lachnospiraceae</taxon>
        <taxon>Blautia</taxon>
    </lineage>
</organism>
<dbReference type="EMBL" id="ACBZ01000024">
    <property type="protein sequence ID" value="EEG50410.1"/>
    <property type="molecule type" value="Genomic_DNA"/>
</dbReference>
<accession>C0CIM7</accession>
<sequence>MSSFVTLCENGQVLQTVCKVLRRGENLNFMNTKGDDIMSP</sequence>
<keyword evidence="2" id="KW-1185">Reference proteome</keyword>
<comment type="caution">
    <text evidence="1">The sequence shown here is derived from an EMBL/GenBank/DDBJ whole genome shotgun (WGS) entry which is preliminary data.</text>
</comment>
<reference evidence="1 2" key="2">
    <citation type="submission" date="2009-02" db="EMBL/GenBank/DDBJ databases">
        <title>Draft genome sequence of Blautia hydrogenotrophica DSM 10507 (Ruminococcus hydrogenotrophicus DSM 10507).</title>
        <authorList>
            <person name="Sudarsanam P."/>
            <person name="Ley R."/>
            <person name="Guruge J."/>
            <person name="Turnbaugh P.J."/>
            <person name="Mahowald M."/>
            <person name="Liep D."/>
            <person name="Gordon J."/>
        </authorList>
    </citation>
    <scope>NUCLEOTIDE SEQUENCE [LARGE SCALE GENOMIC DNA]</scope>
    <source>
        <strain evidence="2">DSM 10507 / JCM 14656 / S5a33</strain>
    </source>
</reference>